<evidence type="ECO:0000313" key="2">
    <source>
        <dbReference type="Proteomes" id="UP001314170"/>
    </source>
</evidence>
<sequence>MREICRQPFCTKNEKHLLVLSRKFAVFLKSAKVEPISQEILHPSRAVQVRVALIFIVTTESASSWTTHMDYAARDRRGGPVTWRPVKDYDRLPIAMFVLLGR</sequence>
<keyword evidence="2" id="KW-1185">Reference proteome</keyword>
<accession>A0AAV1SVY6</accession>
<gene>
    <name evidence="1" type="ORF">DCAF_LOCUS27075</name>
</gene>
<dbReference type="Proteomes" id="UP001314170">
    <property type="component" value="Unassembled WGS sequence"/>
</dbReference>
<dbReference type="EMBL" id="CAWUPB010001197">
    <property type="protein sequence ID" value="CAK7356794.1"/>
    <property type="molecule type" value="Genomic_DNA"/>
</dbReference>
<reference evidence="1 2" key="1">
    <citation type="submission" date="2024-01" db="EMBL/GenBank/DDBJ databases">
        <authorList>
            <person name="Waweru B."/>
        </authorList>
    </citation>
    <scope>NUCLEOTIDE SEQUENCE [LARGE SCALE GENOMIC DNA]</scope>
</reference>
<evidence type="ECO:0000313" key="1">
    <source>
        <dbReference type="EMBL" id="CAK7356794.1"/>
    </source>
</evidence>
<organism evidence="1 2">
    <name type="scientific">Dovyalis caffra</name>
    <dbReference type="NCBI Taxonomy" id="77055"/>
    <lineage>
        <taxon>Eukaryota</taxon>
        <taxon>Viridiplantae</taxon>
        <taxon>Streptophyta</taxon>
        <taxon>Embryophyta</taxon>
        <taxon>Tracheophyta</taxon>
        <taxon>Spermatophyta</taxon>
        <taxon>Magnoliopsida</taxon>
        <taxon>eudicotyledons</taxon>
        <taxon>Gunneridae</taxon>
        <taxon>Pentapetalae</taxon>
        <taxon>rosids</taxon>
        <taxon>fabids</taxon>
        <taxon>Malpighiales</taxon>
        <taxon>Salicaceae</taxon>
        <taxon>Flacourtieae</taxon>
        <taxon>Dovyalis</taxon>
    </lineage>
</organism>
<proteinExistence type="predicted"/>
<name>A0AAV1SVY6_9ROSI</name>
<protein>
    <recommendedName>
        <fullName evidence="3">Ribosomal protein S14</fullName>
    </recommendedName>
</protein>
<evidence type="ECO:0008006" key="3">
    <source>
        <dbReference type="Google" id="ProtNLM"/>
    </source>
</evidence>
<comment type="caution">
    <text evidence="1">The sequence shown here is derived from an EMBL/GenBank/DDBJ whole genome shotgun (WGS) entry which is preliminary data.</text>
</comment>
<dbReference type="AlphaFoldDB" id="A0AAV1SVY6"/>